<organism evidence="3 4">
    <name type="scientific">Candidatus Reconcilbacillus cellulovorans</name>
    <dbReference type="NCBI Taxonomy" id="1906605"/>
    <lineage>
        <taxon>Bacteria</taxon>
        <taxon>Bacillati</taxon>
        <taxon>Bacillota</taxon>
        <taxon>Bacilli</taxon>
        <taxon>Bacillales</taxon>
        <taxon>Paenibacillaceae</taxon>
        <taxon>Candidatus Reconcilbacillus</taxon>
    </lineage>
</organism>
<dbReference type="PROSITE" id="PS51272">
    <property type="entry name" value="SLH"/>
    <property type="match status" value="3"/>
</dbReference>
<dbReference type="PANTHER" id="PTHR43308">
    <property type="entry name" value="OUTER MEMBRANE PROTEIN ALPHA-RELATED"/>
    <property type="match status" value="1"/>
</dbReference>
<feature type="domain" description="SLH" evidence="2">
    <location>
        <begin position="156"/>
        <end position="219"/>
    </location>
</feature>
<evidence type="ECO:0000256" key="1">
    <source>
        <dbReference type="SAM" id="SignalP"/>
    </source>
</evidence>
<protein>
    <recommendedName>
        <fullName evidence="2">SLH domain-containing protein</fullName>
    </recommendedName>
</protein>
<proteinExistence type="predicted"/>
<feature type="domain" description="SLH" evidence="2">
    <location>
        <begin position="281"/>
        <end position="341"/>
    </location>
</feature>
<gene>
    <name evidence="3" type="ORF">BLM47_10460</name>
</gene>
<feature type="chain" id="PRO_5012088615" description="SLH domain-containing protein" evidence="1">
    <location>
        <begin position="30"/>
        <end position="341"/>
    </location>
</feature>
<comment type="caution">
    <text evidence="3">The sequence shown here is derived from an EMBL/GenBank/DDBJ whole genome shotgun (WGS) entry which is preliminary data.</text>
</comment>
<evidence type="ECO:0000313" key="3">
    <source>
        <dbReference type="EMBL" id="PDO09833.1"/>
    </source>
</evidence>
<dbReference type="Gene3D" id="2.60.40.680">
    <property type="match status" value="1"/>
</dbReference>
<evidence type="ECO:0000259" key="2">
    <source>
        <dbReference type="PROSITE" id="PS51272"/>
    </source>
</evidence>
<feature type="domain" description="SLH" evidence="2">
    <location>
        <begin position="222"/>
        <end position="280"/>
    </location>
</feature>
<dbReference type="AlphaFoldDB" id="A0A2A6DYL6"/>
<reference evidence="3 4" key="1">
    <citation type="submission" date="2016-12" db="EMBL/GenBank/DDBJ databases">
        <title>Candidatus Reconcilibacillus cellulovorans genome.</title>
        <authorList>
            <person name="Kolinko S."/>
            <person name="Wu Y.-W."/>
            <person name="Tachea F."/>
            <person name="Denzel E."/>
            <person name="Hiras J."/>
            <person name="Baecker N."/>
            <person name="Chan L.J."/>
            <person name="Eichorst S.A."/>
            <person name="Frey D."/>
            <person name="Adams P.D."/>
            <person name="Pray T."/>
            <person name="Tanjore D."/>
            <person name="Petzold C.J."/>
            <person name="Gladden J.M."/>
            <person name="Simmons B.A."/>
            <person name="Singer S.W."/>
        </authorList>
    </citation>
    <scope>NUCLEOTIDE SEQUENCE [LARGE SCALE GENOMIC DNA]</scope>
    <source>
        <strain evidence="3">JTherm</strain>
    </source>
</reference>
<dbReference type="InterPro" id="IPR051465">
    <property type="entry name" value="Cell_Envelope_Struct_Comp"/>
</dbReference>
<dbReference type="Proteomes" id="UP000243688">
    <property type="component" value="Unassembled WGS sequence"/>
</dbReference>
<dbReference type="GO" id="GO:0030246">
    <property type="term" value="F:carbohydrate binding"/>
    <property type="evidence" value="ECO:0007669"/>
    <property type="project" value="InterPro"/>
</dbReference>
<dbReference type="EMBL" id="MOXJ01000026">
    <property type="protein sequence ID" value="PDO09833.1"/>
    <property type="molecule type" value="Genomic_DNA"/>
</dbReference>
<sequence length="341" mass="36684">MTTRKTGSGVAVFLTLALAVFLFPLPASAAGAPSFELAVKGGSMTAGRELQVSVIGRNLADLYAYEITLRVDPKALRLKKAESVVDGFSVDPIVQGDQIQFAHTKIGEVPGESGDKTLCTLTFEVLRGGPARVTLEEVKTVNSALEMETYAINRTVVTGGFVDITGHWAEGWIRTAVERGWAEGYEDGTFRPDAKITRAEFVKLLVVALGLEVSSKNEAIGFADEREIPDWARPYVAAAVRERMVEGYEDGTFRSNRTMTRAEMVTVIGRTVGIPGHVKTGTLFADDGEIPDWARGFVAAGAEAGFVSGRGGGRFDPHASATRAEAIKWILYAQNAAKPKK</sequence>
<accession>A0A2A6DYL6</accession>
<feature type="signal peptide" evidence="1">
    <location>
        <begin position="1"/>
        <end position="29"/>
    </location>
</feature>
<dbReference type="PANTHER" id="PTHR43308:SF5">
    <property type="entry name" value="S-LAYER PROTEIN _ PEPTIDOGLYCAN ENDO-BETA-N-ACETYLGLUCOSAMINIDASE"/>
    <property type="match status" value="1"/>
</dbReference>
<keyword evidence="1" id="KW-0732">Signal</keyword>
<evidence type="ECO:0000313" key="4">
    <source>
        <dbReference type="Proteomes" id="UP000243688"/>
    </source>
</evidence>
<dbReference type="Pfam" id="PF00395">
    <property type="entry name" value="SLH"/>
    <property type="match status" value="3"/>
</dbReference>
<dbReference type="InterPro" id="IPR001119">
    <property type="entry name" value="SLH_dom"/>
</dbReference>
<dbReference type="CDD" id="cd08547">
    <property type="entry name" value="Type_II_cohesin"/>
    <property type="match status" value="1"/>
</dbReference>
<dbReference type="SUPFAM" id="SSF49384">
    <property type="entry name" value="Carbohydrate-binding domain"/>
    <property type="match status" value="1"/>
</dbReference>
<dbReference type="InterPro" id="IPR008965">
    <property type="entry name" value="CBM2/CBM3_carb-bd_dom_sf"/>
</dbReference>
<name>A0A2A6DYL6_9BACL</name>